<dbReference type="InterPro" id="IPR029063">
    <property type="entry name" value="SAM-dependent_MTases_sf"/>
</dbReference>
<keyword evidence="3" id="KW-1185">Reference proteome</keyword>
<dbReference type="GO" id="GO:0008168">
    <property type="term" value="F:methyltransferase activity"/>
    <property type="evidence" value="ECO:0007669"/>
    <property type="project" value="UniProtKB-KW"/>
</dbReference>
<comment type="caution">
    <text evidence="2">The sequence shown here is derived from an EMBL/GenBank/DDBJ whole genome shotgun (WGS) entry which is preliminary data.</text>
</comment>
<dbReference type="GO" id="GO:0032259">
    <property type="term" value="P:methylation"/>
    <property type="evidence" value="ECO:0007669"/>
    <property type="project" value="UniProtKB-KW"/>
</dbReference>
<dbReference type="InterPro" id="IPR006342">
    <property type="entry name" value="FkbM_mtfrase"/>
</dbReference>
<protein>
    <submittedName>
        <fullName evidence="2">FkbM family methyltransferase</fullName>
    </submittedName>
</protein>
<dbReference type="PANTHER" id="PTHR34203:SF15">
    <property type="entry name" value="SLL1173 PROTEIN"/>
    <property type="match status" value="1"/>
</dbReference>
<reference evidence="2 3" key="1">
    <citation type="submission" date="2018-10" db="EMBL/GenBank/DDBJ databases">
        <title>Natrarchaeobius chitinivorans gen. nov., sp. nov., and Natrarchaeobius haloalkaliphilus sp. nov., alkaliphilic, chitin-utilizing haloarchaea from hypersaline alkaline lakes.</title>
        <authorList>
            <person name="Sorokin D.Y."/>
            <person name="Elcheninov A.G."/>
            <person name="Kostrikina N.A."/>
            <person name="Bale N.J."/>
            <person name="Sinninghe Damste J.S."/>
            <person name="Khijniak T.V."/>
            <person name="Kublanov I.V."/>
            <person name="Toshchakov S.V."/>
        </authorList>
    </citation>
    <scope>NUCLEOTIDE SEQUENCE [LARGE SCALE GENOMIC DNA]</scope>
    <source>
        <strain evidence="2 3">AArcht-Sl</strain>
    </source>
</reference>
<evidence type="ECO:0000313" key="2">
    <source>
        <dbReference type="EMBL" id="RQG91528.1"/>
    </source>
</evidence>
<dbReference type="Proteomes" id="UP000273828">
    <property type="component" value="Unassembled WGS sequence"/>
</dbReference>
<evidence type="ECO:0000259" key="1">
    <source>
        <dbReference type="Pfam" id="PF05050"/>
    </source>
</evidence>
<keyword evidence="2" id="KW-0489">Methyltransferase</keyword>
<gene>
    <name evidence="2" type="ORF">EA462_06095</name>
</gene>
<dbReference type="PANTHER" id="PTHR34203">
    <property type="entry name" value="METHYLTRANSFERASE, FKBM FAMILY PROTEIN"/>
    <property type="match status" value="1"/>
</dbReference>
<name>A0A3N6LPS9_9EURY</name>
<dbReference type="SUPFAM" id="SSF53335">
    <property type="entry name" value="S-adenosyl-L-methionine-dependent methyltransferases"/>
    <property type="match status" value="1"/>
</dbReference>
<sequence>MTFSPYQHLLASLYRFGHDSAIMAATISKAITKVREDGLKRFIRNTPAYTHTELSRLVKSIQYIRWQRSGSHSVSVENINAEFNINDRADFHAVTYFKENERELARDLLTEVTPGDVVWDVGANIGIYTCLLKQLPTVEPIAFEPFPENKRRLKQNLRLNGIDATIVDAALSDRNTTVEFGLASNQNGNLGGSKILRTDEGNMVTVPARTGDSLEIPQPSVVKIDVEGAEQDVINGMKKTLRTSNCRIIYCEIHHSDSGSSIFEYGSTPSHLKQTLQDFDFTVTTLEKRNNQTQIKATK</sequence>
<dbReference type="EMBL" id="REFY01000002">
    <property type="protein sequence ID" value="RQG91528.1"/>
    <property type="molecule type" value="Genomic_DNA"/>
</dbReference>
<proteinExistence type="predicted"/>
<keyword evidence="2" id="KW-0808">Transferase</keyword>
<dbReference type="Pfam" id="PF05050">
    <property type="entry name" value="Methyltransf_21"/>
    <property type="match status" value="1"/>
</dbReference>
<feature type="domain" description="Methyltransferase FkbM" evidence="1">
    <location>
        <begin position="120"/>
        <end position="281"/>
    </location>
</feature>
<accession>A0A3N6LPS9</accession>
<evidence type="ECO:0000313" key="3">
    <source>
        <dbReference type="Proteomes" id="UP000273828"/>
    </source>
</evidence>
<dbReference type="NCBIfam" id="TIGR01444">
    <property type="entry name" value="fkbM_fam"/>
    <property type="match status" value="1"/>
</dbReference>
<dbReference type="Gene3D" id="3.40.50.150">
    <property type="entry name" value="Vaccinia Virus protein VP39"/>
    <property type="match status" value="1"/>
</dbReference>
<dbReference type="InterPro" id="IPR052514">
    <property type="entry name" value="SAM-dependent_MTase"/>
</dbReference>
<dbReference type="AlphaFoldDB" id="A0A3N6LPS9"/>
<organism evidence="2 3">
    <name type="scientific">Natrarchaeobius halalkaliphilus</name>
    <dbReference type="NCBI Taxonomy" id="1679091"/>
    <lineage>
        <taxon>Archaea</taxon>
        <taxon>Methanobacteriati</taxon>
        <taxon>Methanobacteriota</taxon>
        <taxon>Stenosarchaea group</taxon>
        <taxon>Halobacteria</taxon>
        <taxon>Halobacteriales</taxon>
        <taxon>Natrialbaceae</taxon>
        <taxon>Natrarchaeobius</taxon>
    </lineage>
</organism>